<evidence type="ECO:0000259" key="8">
    <source>
        <dbReference type="PROSITE" id="PS50928"/>
    </source>
</evidence>
<evidence type="ECO:0000313" key="9">
    <source>
        <dbReference type="EMBL" id="AQQ51817.1"/>
    </source>
</evidence>
<dbReference type="SUPFAM" id="SSF161098">
    <property type="entry name" value="MetI-like"/>
    <property type="match status" value="1"/>
</dbReference>
<feature type="domain" description="ABC transmembrane type-1" evidence="8">
    <location>
        <begin position="99"/>
        <end position="291"/>
    </location>
</feature>
<dbReference type="PROSITE" id="PS50928">
    <property type="entry name" value="ABC_TM1"/>
    <property type="match status" value="1"/>
</dbReference>
<comment type="subcellular location">
    <subcellularLocation>
        <location evidence="1 7">Cell membrane</location>
        <topology evidence="1 7">Multi-pass membrane protein</topology>
    </subcellularLocation>
</comment>
<dbReference type="PANTHER" id="PTHR43386">
    <property type="entry name" value="OLIGOPEPTIDE TRANSPORT SYSTEM PERMEASE PROTEIN APPC"/>
    <property type="match status" value="1"/>
</dbReference>
<keyword evidence="4 7" id="KW-0812">Transmembrane</keyword>
<dbReference type="InterPro" id="IPR035906">
    <property type="entry name" value="MetI-like_sf"/>
</dbReference>
<dbReference type="GO" id="GO:0005886">
    <property type="term" value="C:plasma membrane"/>
    <property type="evidence" value="ECO:0007669"/>
    <property type="project" value="UniProtKB-SubCell"/>
</dbReference>
<evidence type="ECO:0000256" key="6">
    <source>
        <dbReference type="ARBA" id="ARBA00023136"/>
    </source>
</evidence>
<evidence type="ECO:0000256" key="3">
    <source>
        <dbReference type="ARBA" id="ARBA00022475"/>
    </source>
</evidence>
<feature type="transmembrane region" description="Helical" evidence="7">
    <location>
        <begin position="103"/>
        <end position="126"/>
    </location>
</feature>
<dbReference type="RefSeq" id="WP_077587688.1">
    <property type="nucleotide sequence ID" value="NZ_CP019640.1"/>
</dbReference>
<evidence type="ECO:0000256" key="5">
    <source>
        <dbReference type="ARBA" id="ARBA00022989"/>
    </source>
</evidence>
<dbReference type="InterPro" id="IPR050366">
    <property type="entry name" value="BP-dependent_transpt_permease"/>
</dbReference>
<dbReference type="Pfam" id="PF00528">
    <property type="entry name" value="BPD_transp_1"/>
    <property type="match status" value="1"/>
</dbReference>
<organism evidence="9 10">
    <name type="scientific">Planococcus lenghuensis</name>
    <dbReference type="NCBI Taxonomy" id="2213202"/>
    <lineage>
        <taxon>Bacteria</taxon>
        <taxon>Bacillati</taxon>
        <taxon>Bacillota</taxon>
        <taxon>Bacilli</taxon>
        <taxon>Bacillales</taxon>
        <taxon>Caryophanaceae</taxon>
        <taxon>Planococcus</taxon>
    </lineage>
</organism>
<dbReference type="Pfam" id="PF12911">
    <property type="entry name" value="OppC_N"/>
    <property type="match status" value="1"/>
</dbReference>
<evidence type="ECO:0000256" key="1">
    <source>
        <dbReference type="ARBA" id="ARBA00004651"/>
    </source>
</evidence>
<feature type="transmembrane region" description="Helical" evidence="7">
    <location>
        <begin position="39"/>
        <end position="60"/>
    </location>
</feature>
<dbReference type="PANTHER" id="PTHR43386:SF1">
    <property type="entry name" value="D,D-DIPEPTIDE TRANSPORT SYSTEM PERMEASE PROTEIN DDPC-RELATED"/>
    <property type="match status" value="1"/>
</dbReference>
<dbReference type="Gene3D" id="1.10.3720.10">
    <property type="entry name" value="MetI-like"/>
    <property type="match status" value="1"/>
</dbReference>
<keyword evidence="10" id="KW-1185">Reference proteome</keyword>
<dbReference type="CDD" id="cd06261">
    <property type="entry name" value="TM_PBP2"/>
    <property type="match status" value="1"/>
</dbReference>
<keyword evidence="5 7" id="KW-1133">Transmembrane helix</keyword>
<accession>A0A1Q2KVI2</accession>
<dbReference type="InterPro" id="IPR000515">
    <property type="entry name" value="MetI-like"/>
</dbReference>
<dbReference type="InterPro" id="IPR053523">
    <property type="entry name" value="Oligopeptide_permease_AppC"/>
</dbReference>
<evidence type="ECO:0000256" key="4">
    <source>
        <dbReference type="ARBA" id="ARBA00022692"/>
    </source>
</evidence>
<dbReference type="EMBL" id="CP019640">
    <property type="protein sequence ID" value="AQQ51817.1"/>
    <property type="molecule type" value="Genomic_DNA"/>
</dbReference>
<evidence type="ECO:0000256" key="7">
    <source>
        <dbReference type="RuleBase" id="RU363032"/>
    </source>
</evidence>
<evidence type="ECO:0000256" key="2">
    <source>
        <dbReference type="ARBA" id="ARBA00022448"/>
    </source>
</evidence>
<keyword evidence="6 7" id="KW-0472">Membrane</keyword>
<dbReference type="AlphaFoldDB" id="A0A1Q2KVI2"/>
<gene>
    <name evidence="9" type="ORF">B0X71_00915</name>
</gene>
<proteinExistence type="inferred from homology"/>
<sequence>MSAINNETAVPSAHLKKVKKNSLSQWGIARRRFLRNIPAMISMVFLFIMVVLSFLAPVLTDIDPSRVNPMLIEAEPSAEHWLGADSAGRDVLTMLLYGGRTSLLIGFSATAIIITIATVLGLIAGFYGGIVDSILMRFVDFMMNFPFIIFVIVLSTIFQDTGVFALILALGLLGWQGATRVVRSKVMSERENEYILSAISIGTRPITVMLKHLLPNVLSTVIVQASLLLAVMIVAETGLSFIGFGVPLGTPSWGNLLQAARDPGILSDKPWIWVPAGLAITFTILAINFIGEGLKDAFNPKSLR</sequence>
<name>A0A1Q2KVI2_9BACL</name>
<keyword evidence="2 7" id="KW-0813">Transport</keyword>
<dbReference type="GO" id="GO:0055085">
    <property type="term" value="P:transmembrane transport"/>
    <property type="evidence" value="ECO:0007669"/>
    <property type="project" value="InterPro"/>
</dbReference>
<dbReference type="InterPro" id="IPR025966">
    <property type="entry name" value="OppC_N"/>
</dbReference>
<comment type="similarity">
    <text evidence="7">Belongs to the binding-protein-dependent transport system permease family.</text>
</comment>
<keyword evidence="3" id="KW-1003">Cell membrane</keyword>
<feature type="transmembrane region" description="Helical" evidence="7">
    <location>
        <begin position="271"/>
        <end position="291"/>
    </location>
</feature>
<dbReference type="Proteomes" id="UP000188184">
    <property type="component" value="Chromosome"/>
</dbReference>
<dbReference type="NCBIfam" id="NF045476">
    <property type="entry name" value="Opp4C"/>
    <property type="match status" value="1"/>
</dbReference>
<evidence type="ECO:0000313" key="10">
    <source>
        <dbReference type="Proteomes" id="UP000188184"/>
    </source>
</evidence>
<protein>
    <submittedName>
        <fullName evidence="9">Peptide ABC transporter permease</fullName>
    </submittedName>
</protein>
<feature type="transmembrane region" description="Helical" evidence="7">
    <location>
        <begin position="164"/>
        <end position="182"/>
    </location>
</feature>
<dbReference type="KEGG" id="pmar:B0X71_00915"/>
<feature type="transmembrane region" description="Helical" evidence="7">
    <location>
        <begin position="138"/>
        <end position="158"/>
    </location>
</feature>
<reference evidence="9 10" key="1">
    <citation type="submission" date="2017-02" db="EMBL/GenBank/DDBJ databases">
        <title>The complete genomic sequence of a novel cold adapted crude oil-degrading bacterium Planococcus qaidamina Y42.</title>
        <authorList>
            <person name="Yang R."/>
        </authorList>
    </citation>
    <scope>NUCLEOTIDE SEQUENCE [LARGE SCALE GENOMIC DNA]</scope>
    <source>
        <strain evidence="9 10">Y42</strain>
    </source>
</reference>